<organism evidence="1 2">
    <name type="scientific">Streptomyces marincola</name>
    <dbReference type="NCBI Taxonomy" id="2878388"/>
    <lineage>
        <taxon>Bacteria</taxon>
        <taxon>Bacillati</taxon>
        <taxon>Actinomycetota</taxon>
        <taxon>Actinomycetes</taxon>
        <taxon>Kitasatosporales</taxon>
        <taxon>Streptomycetaceae</taxon>
        <taxon>Streptomyces</taxon>
    </lineage>
</organism>
<keyword evidence="2" id="KW-1185">Reference proteome</keyword>
<accession>A0A1W7CWZ2</accession>
<dbReference type="KEGG" id="smao:CAG99_10285"/>
<dbReference type="EMBL" id="CP021121">
    <property type="protein sequence ID" value="ARQ69199.1"/>
    <property type="molecule type" value="Genomic_DNA"/>
</dbReference>
<proteinExistence type="predicted"/>
<evidence type="ECO:0000313" key="2">
    <source>
        <dbReference type="Proteomes" id="UP000194218"/>
    </source>
</evidence>
<evidence type="ECO:0000313" key="1">
    <source>
        <dbReference type="EMBL" id="ARQ69199.1"/>
    </source>
</evidence>
<reference evidence="1" key="1">
    <citation type="submission" date="2017-05" db="EMBL/GenBank/DDBJ databases">
        <title>Complete genome sequence of Streptomyces sp. SCSIO 03032 revealed the diverse biosynthetic pathways for its bioactive secondary metabolites.</title>
        <authorList>
            <person name="Ma L."/>
            <person name="Zhu Y."/>
            <person name="Zhang W."/>
            <person name="Zhang G."/>
            <person name="Tian X."/>
            <person name="Zhang S."/>
            <person name="Zhang C."/>
        </authorList>
    </citation>
    <scope>NUCLEOTIDE SEQUENCE [LARGE SCALE GENOMIC DNA]</scope>
    <source>
        <strain evidence="1">SCSIO 03032</strain>
    </source>
</reference>
<name>A0A1W7CWZ2_9ACTN</name>
<dbReference type="Proteomes" id="UP000194218">
    <property type="component" value="Chromosome"/>
</dbReference>
<gene>
    <name evidence="1" type="ORF">CAG99_10285</name>
</gene>
<sequence>MAITGYDTLVLDSSGPDMHSAALAQMQSARADAATGKSDRARDLLCAAVKTLANLGISRDCGLALVQLTAVRVSEGARALDGHHHAARLAEYRNDACNLATIRHAIDALAGL</sequence>
<dbReference type="OrthoDB" id="510045at85011"/>
<dbReference type="RefSeq" id="WP_086158850.1">
    <property type="nucleotide sequence ID" value="NZ_CP021121.1"/>
</dbReference>
<dbReference type="AlphaFoldDB" id="A0A1W7CWZ2"/>
<protein>
    <submittedName>
        <fullName evidence="1">Uncharacterized protein</fullName>
    </submittedName>
</protein>